<proteinExistence type="predicted"/>
<protein>
    <submittedName>
        <fullName evidence="12">Integrase/recombinase XerD</fullName>
    </submittedName>
</protein>
<organism evidence="12 13">
    <name type="scientific">Rufibacter quisquiliarum</name>
    <dbReference type="NCBI Taxonomy" id="1549639"/>
    <lineage>
        <taxon>Bacteria</taxon>
        <taxon>Pseudomonadati</taxon>
        <taxon>Bacteroidota</taxon>
        <taxon>Cytophagia</taxon>
        <taxon>Cytophagales</taxon>
        <taxon>Hymenobacteraceae</taxon>
        <taxon>Rufibacter</taxon>
    </lineage>
</organism>
<dbReference type="InterPro" id="IPR010998">
    <property type="entry name" value="Integrase_recombinase_N"/>
</dbReference>
<evidence type="ECO:0000256" key="9">
    <source>
        <dbReference type="PROSITE-ProRule" id="PRU01248"/>
    </source>
</evidence>
<dbReference type="GO" id="GO:0051301">
    <property type="term" value="P:cell division"/>
    <property type="evidence" value="ECO:0007669"/>
    <property type="project" value="UniProtKB-KW"/>
</dbReference>
<evidence type="ECO:0000313" key="13">
    <source>
        <dbReference type="Proteomes" id="UP000563094"/>
    </source>
</evidence>
<evidence type="ECO:0000256" key="4">
    <source>
        <dbReference type="ARBA" id="ARBA00022829"/>
    </source>
</evidence>
<evidence type="ECO:0000256" key="7">
    <source>
        <dbReference type="ARBA" id="ARBA00023172"/>
    </source>
</evidence>
<dbReference type="PANTHER" id="PTHR30349">
    <property type="entry name" value="PHAGE INTEGRASE-RELATED"/>
    <property type="match status" value="1"/>
</dbReference>
<keyword evidence="5" id="KW-0229">DNA integration</keyword>
<dbReference type="PROSITE" id="PS51898">
    <property type="entry name" value="TYR_RECOMBINASE"/>
    <property type="match status" value="1"/>
</dbReference>
<keyword evidence="13" id="KW-1185">Reference proteome</keyword>
<evidence type="ECO:0000259" key="10">
    <source>
        <dbReference type="PROSITE" id="PS51898"/>
    </source>
</evidence>
<dbReference type="InterPro" id="IPR050090">
    <property type="entry name" value="Tyrosine_recombinase_XerCD"/>
</dbReference>
<dbReference type="GO" id="GO:0006310">
    <property type="term" value="P:DNA recombination"/>
    <property type="evidence" value="ECO:0007669"/>
    <property type="project" value="UniProtKB-KW"/>
</dbReference>
<dbReference type="GO" id="GO:0003677">
    <property type="term" value="F:DNA binding"/>
    <property type="evidence" value="ECO:0007669"/>
    <property type="project" value="UniProtKB-UniRule"/>
</dbReference>
<evidence type="ECO:0000313" key="12">
    <source>
        <dbReference type="EMBL" id="MBA9077100.1"/>
    </source>
</evidence>
<evidence type="ECO:0000256" key="1">
    <source>
        <dbReference type="ARBA" id="ARBA00004496"/>
    </source>
</evidence>
<dbReference type="Gene3D" id="1.10.150.130">
    <property type="match status" value="1"/>
</dbReference>
<evidence type="ECO:0000259" key="11">
    <source>
        <dbReference type="PROSITE" id="PS51900"/>
    </source>
</evidence>
<comment type="subcellular location">
    <subcellularLocation>
        <location evidence="1">Cytoplasm</location>
    </subcellularLocation>
</comment>
<evidence type="ECO:0000256" key="6">
    <source>
        <dbReference type="ARBA" id="ARBA00023125"/>
    </source>
</evidence>
<feature type="domain" description="Core-binding (CB)" evidence="11">
    <location>
        <begin position="9"/>
        <end position="101"/>
    </location>
</feature>
<keyword evidence="8" id="KW-0131">Cell cycle</keyword>
<evidence type="ECO:0000256" key="5">
    <source>
        <dbReference type="ARBA" id="ARBA00022908"/>
    </source>
</evidence>
<feature type="domain" description="Tyr recombinase" evidence="10">
    <location>
        <begin position="122"/>
        <end position="304"/>
    </location>
</feature>
<dbReference type="PANTHER" id="PTHR30349:SF77">
    <property type="entry name" value="TYROSINE RECOMBINASE XERC"/>
    <property type="match status" value="1"/>
</dbReference>
<evidence type="ECO:0000256" key="3">
    <source>
        <dbReference type="ARBA" id="ARBA00022618"/>
    </source>
</evidence>
<keyword evidence="4" id="KW-0159">Chromosome partition</keyword>
<dbReference type="Gene3D" id="1.10.443.10">
    <property type="entry name" value="Intergrase catalytic core"/>
    <property type="match status" value="1"/>
</dbReference>
<dbReference type="SUPFAM" id="SSF56349">
    <property type="entry name" value="DNA breaking-rejoining enzymes"/>
    <property type="match status" value="1"/>
</dbReference>
<keyword evidence="6 9" id="KW-0238">DNA-binding</keyword>
<evidence type="ECO:0000256" key="8">
    <source>
        <dbReference type="ARBA" id="ARBA00023306"/>
    </source>
</evidence>
<keyword evidence="7" id="KW-0233">DNA recombination</keyword>
<comment type="caution">
    <text evidence="12">The sequence shown here is derived from an EMBL/GenBank/DDBJ whole genome shotgun (WGS) entry which is preliminary data.</text>
</comment>
<dbReference type="InterPro" id="IPR044068">
    <property type="entry name" value="CB"/>
</dbReference>
<keyword evidence="2" id="KW-0963">Cytoplasm</keyword>
<reference evidence="12 13" key="1">
    <citation type="submission" date="2020-08" db="EMBL/GenBank/DDBJ databases">
        <title>Genomic Encyclopedia of Type Strains, Phase IV (KMG-IV): sequencing the most valuable type-strain genomes for metagenomic binning, comparative biology and taxonomic classification.</title>
        <authorList>
            <person name="Goeker M."/>
        </authorList>
    </citation>
    <scope>NUCLEOTIDE SEQUENCE [LARGE SCALE GENOMIC DNA]</scope>
    <source>
        <strain evidence="12 13">DSM 29854</strain>
    </source>
</reference>
<dbReference type="RefSeq" id="WP_182512740.1">
    <property type="nucleotide sequence ID" value="NZ_JACJIQ010000006.1"/>
</dbReference>
<sequence>MKRLPLHTSTYQNYVREFSRHLQRLGYNQPSWESQPASLREFLHQMEQQGITQLESITPKHIQEHYHYLLERPNQQRGGLLSGSTVEGHLYALKLFFKWQETLGTIISNPISGLIFPRHTQPERAILTIEQINQLYAACGSLRDRALLGIFYGCGLRRSEGEQLNIADVQFRNQLLYVRQGKGKKRRVVPMGKQVAQDLQEYFYQERSQYLQKQTEDSQQAFMLNYYGQRMRGQDYSRKFKLLLQKAELPSSYSLHHLRHSIATHLLEGGLSLEQVRDFLGHNCLESTQIYTRISQKYLASQTYGNR</sequence>
<keyword evidence="3" id="KW-0132">Cell division</keyword>
<dbReference type="InterPro" id="IPR002104">
    <property type="entry name" value="Integrase_catalytic"/>
</dbReference>
<dbReference type="GO" id="GO:0005737">
    <property type="term" value="C:cytoplasm"/>
    <property type="evidence" value="ECO:0007669"/>
    <property type="project" value="UniProtKB-SubCell"/>
</dbReference>
<dbReference type="PROSITE" id="PS51900">
    <property type="entry name" value="CB"/>
    <property type="match status" value="1"/>
</dbReference>
<dbReference type="GO" id="GO:0007059">
    <property type="term" value="P:chromosome segregation"/>
    <property type="evidence" value="ECO:0007669"/>
    <property type="project" value="UniProtKB-KW"/>
</dbReference>
<dbReference type="AlphaFoldDB" id="A0A839GF28"/>
<name>A0A839GF28_9BACT</name>
<dbReference type="InterPro" id="IPR013762">
    <property type="entry name" value="Integrase-like_cat_sf"/>
</dbReference>
<gene>
    <name evidence="12" type="ORF">FHS90_001811</name>
</gene>
<dbReference type="GO" id="GO:0015074">
    <property type="term" value="P:DNA integration"/>
    <property type="evidence" value="ECO:0007669"/>
    <property type="project" value="UniProtKB-KW"/>
</dbReference>
<dbReference type="Pfam" id="PF00589">
    <property type="entry name" value="Phage_integrase"/>
    <property type="match status" value="1"/>
</dbReference>
<dbReference type="InterPro" id="IPR011010">
    <property type="entry name" value="DNA_brk_join_enz"/>
</dbReference>
<dbReference type="EMBL" id="JACJIQ010000006">
    <property type="protein sequence ID" value="MBA9077100.1"/>
    <property type="molecule type" value="Genomic_DNA"/>
</dbReference>
<evidence type="ECO:0000256" key="2">
    <source>
        <dbReference type="ARBA" id="ARBA00022490"/>
    </source>
</evidence>
<accession>A0A839GF28</accession>
<dbReference type="Proteomes" id="UP000563094">
    <property type="component" value="Unassembled WGS sequence"/>
</dbReference>